<feature type="domain" description="NlpC/P60" evidence="5">
    <location>
        <begin position="60"/>
        <end position="190"/>
    </location>
</feature>
<proteinExistence type="inferred from homology"/>
<dbReference type="EMBL" id="VYQF01000001">
    <property type="protein sequence ID" value="KAA9041779.1"/>
    <property type="molecule type" value="Genomic_DNA"/>
</dbReference>
<dbReference type="Gene3D" id="3.90.1720.10">
    <property type="entry name" value="endopeptidase domain like (from Nostoc punctiforme)"/>
    <property type="match status" value="1"/>
</dbReference>
<dbReference type="Pfam" id="PF00877">
    <property type="entry name" value="NLPC_P60"/>
    <property type="match status" value="1"/>
</dbReference>
<protein>
    <submittedName>
        <fullName evidence="6">NlpC/P60 family protein</fullName>
    </submittedName>
</protein>
<dbReference type="SUPFAM" id="SSF54001">
    <property type="entry name" value="Cysteine proteinases"/>
    <property type="match status" value="1"/>
</dbReference>
<dbReference type="Proteomes" id="UP000326903">
    <property type="component" value="Unassembled WGS sequence"/>
</dbReference>
<dbReference type="InterPro" id="IPR038765">
    <property type="entry name" value="Papain-like_cys_pep_sf"/>
</dbReference>
<keyword evidence="3" id="KW-0378">Hydrolase</keyword>
<dbReference type="InterPro" id="IPR051202">
    <property type="entry name" value="Peptidase_C40"/>
</dbReference>
<keyword evidence="2" id="KW-0645">Protease</keyword>
<evidence type="ECO:0000256" key="4">
    <source>
        <dbReference type="ARBA" id="ARBA00022807"/>
    </source>
</evidence>
<accession>A0A5J5ILA3</accession>
<keyword evidence="7" id="KW-1185">Reference proteome</keyword>
<evidence type="ECO:0000259" key="5">
    <source>
        <dbReference type="PROSITE" id="PS51935"/>
    </source>
</evidence>
<dbReference type="GO" id="GO:0006508">
    <property type="term" value="P:proteolysis"/>
    <property type="evidence" value="ECO:0007669"/>
    <property type="project" value="UniProtKB-KW"/>
</dbReference>
<dbReference type="GO" id="GO:0008234">
    <property type="term" value="F:cysteine-type peptidase activity"/>
    <property type="evidence" value="ECO:0007669"/>
    <property type="project" value="UniProtKB-KW"/>
</dbReference>
<evidence type="ECO:0000256" key="2">
    <source>
        <dbReference type="ARBA" id="ARBA00022670"/>
    </source>
</evidence>
<organism evidence="6 7">
    <name type="scientific">Ginsengibacter hankyongi</name>
    <dbReference type="NCBI Taxonomy" id="2607284"/>
    <lineage>
        <taxon>Bacteria</taxon>
        <taxon>Pseudomonadati</taxon>
        <taxon>Bacteroidota</taxon>
        <taxon>Chitinophagia</taxon>
        <taxon>Chitinophagales</taxon>
        <taxon>Chitinophagaceae</taxon>
        <taxon>Ginsengibacter</taxon>
    </lineage>
</organism>
<sequence length="195" mass="21424">MKYVKQITVIIGAIFFLQSCSTTRRNKSSGAVSPTELPVAADKINKVNNAVPPVIINTKNIAADSIVYFAKTLIGVRYKYGSAIKEQGFDCSGFITYVFNHFKIQVPRISKDFTNAGTPVSLDESKPGDLILFTGTDTNGWIVGHMGIITQNENGKIQFIHSASGKSIGVIISGMSKYFETRLVKVIRVFTDEDY</sequence>
<dbReference type="PANTHER" id="PTHR47053:SF1">
    <property type="entry name" value="MUREIN DD-ENDOPEPTIDASE MEPH-RELATED"/>
    <property type="match status" value="1"/>
</dbReference>
<dbReference type="RefSeq" id="WP_150413899.1">
    <property type="nucleotide sequence ID" value="NZ_VYQF01000001.1"/>
</dbReference>
<evidence type="ECO:0000256" key="3">
    <source>
        <dbReference type="ARBA" id="ARBA00022801"/>
    </source>
</evidence>
<evidence type="ECO:0000256" key="1">
    <source>
        <dbReference type="ARBA" id="ARBA00007074"/>
    </source>
</evidence>
<dbReference type="PROSITE" id="PS51257">
    <property type="entry name" value="PROKAR_LIPOPROTEIN"/>
    <property type="match status" value="1"/>
</dbReference>
<evidence type="ECO:0000313" key="7">
    <source>
        <dbReference type="Proteomes" id="UP000326903"/>
    </source>
</evidence>
<gene>
    <name evidence="6" type="ORF">FW778_07110</name>
</gene>
<reference evidence="6 7" key="1">
    <citation type="submission" date="2019-09" db="EMBL/GenBank/DDBJ databases">
        <title>Draft genome sequence of Ginsengibacter sp. BR5-29.</title>
        <authorList>
            <person name="Im W.-T."/>
        </authorList>
    </citation>
    <scope>NUCLEOTIDE SEQUENCE [LARGE SCALE GENOMIC DNA]</scope>
    <source>
        <strain evidence="6 7">BR5-29</strain>
    </source>
</reference>
<comment type="caution">
    <text evidence="6">The sequence shown here is derived from an EMBL/GenBank/DDBJ whole genome shotgun (WGS) entry which is preliminary data.</text>
</comment>
<dbReference type="InterPro" id="IPR000064">
    <property type="entry name" value="NLP_P60_dom"/>
</dbReference>
<keyword evidence="4" id="KW-0788">Thiol protease</keyword>
<dbReference type="PANTHER" id="PTHR47053">
    <property type="entry name" value="MUREIN DD-ENDOPEPTIDASE MEPH-RELATED"/>
    <property type="match status" value="1"/>
</dbReference>
<dbReference type="AlphaFoldDB" id="A0A5J5ILA3"/>
<dbReference type="PROSITE" id="PS51935">
    <property type="entry name" value="NLPC_P60"/>
    <property type="match status" value="1"/>
</dbReference>
<comment type="similarity">
    <text evidence="1">Belongs to the peptidase C40 family.</text>
</comment>
<name>A0A5J5ILA3_9BACT</name>
<evidence type="ECO:0000313" key="6">
    <source>
        <dbReference type="EMBL" id="KAA9041779.1"/>
    </source>
</evidence>